<dbReference type="InterPro" id="IPR041588">
    <property type="entry name" value="Integrase_H2C2"/>
</dbReference>
<evidence type="ECO:0000259" key="7">
    <source>
        <dbReference type="PROSITE" id="PS50878"/>
    </source>
</evidence>
<keyword evidence="6" id="KW-0511">Multifunctional enzyme</keyword>
<dbReference type="GO" id="GO:0015074">
    <property type="term" value="P:DNA integration"/>
    <property type="evidence" value="ECO:0007669"/>
    <property type="project" value="InterPro"/>
</dbReference>
<dbReference type="Gene3D" id="2.40.70.10">
    <property type="entry name" value="Acid Proteases"/>
    <property type="match status" value="1"/>
</dbReference>
<dbReference type="InterPro" id="IPR012337">
    <property type="entry name" value="RNaseH-like_sf"/>
</dbReference>
<keyword evidence="5" id="KW-0378">Hydrolase</keyword>
<dbReference type="InterPro" id="IPR000477">
    <property type="entry name" value="RT_dom"/>
</dbReference>
<dbReference type="Gene3D" id="3.30.70.270">
    <property type="match status" value="2"/>
</dbReference>
<dbReference type="InterPro" id="IPR043502">
    <property type="entry name" value="DNA/RNA_pol_sf"/>
</dbReference>
<dbReference type="Gene3D" id="3.30.420.10">
    <property type="entry name" value="Ribonuclease H-like superfamily/Ribonuclease H"/>
    <property type="match status" value="1"/>
</dbReference>
<dbReference type="Pfam" id="PF17919">
    <property type="entry name" value="RT_RNaseH_2"/>
    <property type="match status" value="1"/>
</dbReference>
<dbReference type="PROSITE" id="PS50878">
    <property type="entry name" value="RT_POL"/>
    <property type="match status" value="1"/>
</dbReference>
<evidence type="ECO:0000256" key="1">
    <source>
        <dbReference type="ARBA" id="ARBA00012493"/>
    </source>
</evidence>
<dbReference type="Gene3D" id="1.10.340.70">
    <property type="match status" value="1"/>
</dbReference>
<accession>A0A0K0DTS7</accession>
<dbReference type="PANTHER" id="PTHR37984:SF5">
    <property type="entry name" value="PROTEIN NYNRIN-LIKE"/>
    <property type="match status" value="1"/>
</dbReference>
<feature type="domain" description="Integrase catalytic" evidence="8">
    <location>
        <begin position="988"/>
        <end position="1148"/>
    </location>
</feature>
<evidence type="ECO:0000259" key="8">
    <source>
        <dbReference type="PROSITE" id="PS50994"/>
    </source>
</evidence>
<name>A0A0K0DTS7_STRER</name>
<dbReference type="GO" id="GO:0003676">
    <property type="term" value="F:nucleic acid binding"/>
    <property type="evidence" value="ECO:0007669"/>
    <property type="project" value="InterPro"/>
</dbReference>
<evidence type="ECO:0000256" key="4">
    <source>
        <dbReference type="ARBA" id="ARBA00022722"/>
    </source>
</evidence>
<dbReference type="Gene3D" id="3.10.10.10">
    <property type="entry name" value="HIV Type 1 Reverse Transcriptase, subunit A, domain 1"/>
    <property type="match status" value="1"/>
</dbReference>
<dbReference type="PANTHER" id="PTHR37984">
    <property type="entry name" value="PROTEIN CBG26694"/>
    <property type="match status" value="1"/>
</dbReference>
<evidence type="ECO:0000313" key="9">
    <source>
        <dbReference type="WBParaSite" id="SSTP_0000064100.1"/>
    </source>
</evidence>
<dbReference type="GO" id="GO:0003964">
    <property type="term" value="F:RNA-directed DNA polymerase activity"/>
    <property type="evidence" value="ECO:0007669"/>
    <property type="project" value="UniProtKB-EC"/>
</dbReference>
<dbReference type="EC" id="2.7.7.49" evidence="1"/>
<dbReference type="InterPro" id="IPR001584">
    <property type="entry name" value="Integrase_cat-core"/>
</dbReference>
<protein>
    <recommendedName>
        <fullName evidence="1">RNA-directed DNA polymerase</fullName>
        <ecNumber evidence="1">2.7.7.49</ecNumber>
    </recommendedName>
</protein>
<dbReference type="PROSITE" id="PS50994">
    <property type="entry name" value="INTEGRASE"/>
    <property type="match status" value="1"/>
</dbReference>
<evidence type="ECO:0000256" key="5">
    <source>
        <dbReference type="ARBA" id="ARBA00022759"/>
    </source>
</evidence>
<keyword evidence="5" id="KW-0255">Endonuclease</keyword>
<dbReference type="InterPro" id="IPR041577">
    <property type="entry name" value="RT_RNaseH_2"/>
</dbReference>
<reference evidence="9" key="1">
    <citation type="submission" date="2015-08" db="UniProtKB">
        <authorList>
            <consortium name="WormBaseParasite"/>
        </authorList>
    </citation>
    <scope>IDENTIFICATION</scope>
</reference>
<evidence type="ECO:0000256" key="3">
    <source>
        <dbReference type="ARBA" id="ARBA00022695"/>
    </source>
</evidence>
<dbReference type="GO" id="GO:0004519">
    <property type="term" value="F:endonuclease activity"/>
    <property type="evidence" value="ECO:0007669"/>
    <property type="project" value="UniProtKB-KW"/>
</dbReference>
<keyword evidence="4" id="KW-0540">Nuclease</keyword>
<keyword evidence="3" id="KW-0548">Nucleotidyltransferase</keyword>
<dbReference type="FunFam" id="3.30.70.270:FF:000020">
    <property type="entry name" value="Transposon Tf2-6 polyprotein-like Protein"/>
    <property type="match status" value="1"/>
</dbReference>
<keyword evidence="2" id="KW-0808">Transferase</keyword>
<dbReference type="CDD" id="cd00303">
    <property type="entry name" value="retropepsin_like"/>
    <property type="match status" value="1"/>
</dbReference>
<dbReference type="InterPro" id="IPR021109">
    <property type="entry name" value="Peptidase_aspartic_dom_sf"/>
</dbReference>
<dbReference type="InterPro" id="IPR050951">
    <property type="entry name" value="Retrovirus_Pol_polyprotein"/>
</dbReference>
<dbReference type="InterPro" id="IPR036397">
    <property type="entry name" value="RNaseH_sf"/>
</dbReference>
<dbReference type="AlphaFoldDB" id="A0A0K0DTS7"/>
<dbReference type="GO" id="GO:0042575">
    <property type="term" value="C:DNA polymerase complex"/>
    <property type="evidence" value="ECO:0007669"/>
    <property type="project" value="UniProtKB-ARBA"/>
</dbReference>
<sequence length="1164" mass="134465">MAESRIVMNSFFWSQISNFEPEEGRDIAAFIAQLERCFVMDDITDGVKKESILRIKVSNEVNTYIDSLDVDIKNDYRKMVEALKNRYTGTISRWPALQKLRTFSVNASTIEGFRSSVAEFKIIMNSLDRNMRLDDKIARLAEKLKEDYLFNHLRNHHSIYKSFEDCCADLEAVIMEEKSVNRMKILQINKATHNDKSRGKRKFDGTCDYCKYVGHKLADCKIRMSGLPPGNYPEKRSMSGKSNENVVKIQKTNHVKGHEDLQGLIIIPIRIGNYDIPSLADAGSTLNLIRYSTIIKLGLENKVETQNLKLQGAFGETVKSSGMVKLCFTLCDKMLMEKFTIIKDSEFVNHDVDVLMGISIWRKVGFAEIERLDKQCRYKNVANTSQTCNISISDPVMTNAEAYERIWKINPMVEKTIYDGKNLGCYHKELEVQDCIEKVPISFKPYNYPPRMKDIARKMLEELEVKGVIKRGVTENLYNVLIVKKPNGSFRTVTDLRTTNKNTKKTNYPAPNISIVLNTIAGADYYCTLDLLEAFHQFPLNWADHGKFGIYFEGQVYYYIRMPMGYINAPMLLQKEMNAITEECPVLKFFFDDGLIATKGSLDSHLKNVESALMCLMGKGLNVSLDKSVLVAREVSYLGHFFNKKGIAVNPTSRDSILRIRSPKNQEEVRKFLGSIGFFQRFIPRYSQTLRCITDLLGKNKVFNWTKECEEAFKKIKQDLIDNSELAVENLSKPLIVYSDASQSRFGGVICQNQEDNLLRPLLYFSKKRKHTIKERDSCYLKGMCIILMTRKYRYKFLGAKVIWYNDNLPLIHMLKRGTEHPTFAAWCMELSCYDISFRHVSGVKNSFADFLSRFGSMEANETEKEDPEPRFVVNFINLAEMVQAQKEDEIIKTKKDLIEYNGLWVKFEPNCGRKLFKPYIPDGKMKEIIEEQHKYGHFGEKKLLNVLKIKYINDHMARLVRDCVGKCIICAKRNQHCKRIGMEKVVCYENPRENFSIDLCGPINSVGTKEKYILMVIDGFSRFWMTAALKTVTTEEVRENMFVILHRYGYPKSIRMDNAPYIKSTKFTDFLKEMGIEVSFTVPYSHTGNSLVERSFHTLEAMLNKCMQEDGGKKSWTEFLPLCTFHYNTAVRDVTQVSRYELFFGTMPNLPTDIHYHIQLHPH</sequence>
<dbReference type="STRING" id="6248.A0A0K0DTS7"/>
<evidence type="ECO:0000256" key="2">
    <source>
        <dbReference type="ARBA" id="ARBA00022679"/>
    </source>
</evidence>
<proteinExistence type="predicted"/>
<dbReference type="SUPFAM" id="SSF56672">
    <property type="entry name" value="DNA/RNA polymerases"/>
    <property type="match status" value="1"/>
</dbReference>
<dbReference type="InterPro" id="IPR043128">
    <property type="entry name" value="Rev_trsase/Diguanyl_cyclase"/>
</dbReference>
<dbReference type="Pfam" id="PF17921">
    <property type="entry name" value="Integrase_H2C2"/>
    <property type="match status" value="1"/>
</dbReference>
<organism evidence="9">
    <name type="scientific">Strongyloides stercoralis</name>
    <name type="common">Threadworm</name>
    <dbReference type="NCBI Taxonomy" id="6248"/>
    <lineage>
        <taxon>Eukaryota</taxon>
        <taxon>Metazoa</taxon>
        <taxon>Ecdysozoa</taxon>
        <taxon>Nematoda</taxon>
        <taxon>Chromadorea</taxon>
        <taxon>Rhabditida</taxon>
        <taxon>Tylenchina</taxon>
        <taxon>Panagrolaimomorpha</taxon>
        <taxon>Strongyloidoidea</taxon>
        <taxon>Strongyloididae</taxon>
        <taxon>Strongyloides</taxon>
    </lineage>
</organism>
<feature type="domain" description="Reverse transcriptase" evidence="7">
    <location>
        <begin position="464"/>
        <end position="642"/>
    </location>
</feature>
<dbReference type="Pfam" id="PF00665">
    <property type="entry name" value="rve"/>
    <property type="match status" value="1"/>
</dbReference>
<evidence type="ECO:0000256" key="6">
    <source>
        <dbReference type="ARBA" id="ARBA00023268"/>
    </source>
</evidence>
<dbReference type="CDD" id="cd01647">
    <property type="entry name" value="RT_LTR"/>
    <property type="match status" value="1"/>
</dbReference>
<dbReference type="WBParaSite" id="SSTP_0000064100.1">
    <property type="protein sequence ID" value="SSTP_0000064100.1"/>
    <property type="gene ID" value="SSTP_0000064100"/>
</dbReference>
<dbReference type="SUPFAM" id="SSF53098">
    <property type="entry name" value="Ribonuclease H-like"/>
    <property type="match status" value="1"/>
</dbReference>
<dbReference type="Pfam" id="PF00078">
    <property type="entry name" value="RVT_1"/>
    <property type="match status" value="1"/>
</dbReference>